<keyword evidence="6" id="KW-1185">Reference proteome</keyword>
<feature type="transmembrane region" description="Helical" evidence="3">
    <location>
        <begin position="235"/>
        <end position="254"/>
    </location>
</feature>
<keyword evidence="3" id="KW-0812">Transmembrane</keyword>
<name>A0ABV8KJM1_9ACTN</name>
<dbReference type="RefSeq" id="WP_377543962.1">
    <property type="nucleotide sequence ID" value="NZ_JBHSBN010000005.1"/>
</dbReference>
<accession>A0ABV8KJM1</accession>
<feature type="transmembrane region" description="Helical" evidence="3">
    <location>
        <begin position="179"/>
        <end position="201"/>
    </location>
</feature>
<evidence type="ECO:0000313" key="6">
    <source>
        <dbReference type="Proteomes" id="UP001595868"/>
    </source>
</evidence>
<keyword evidence="3" id="KW-1133">Transmembrane helix</keyword>
<comment type="caution">
    <text evidence="5">The sequence shown here is derived from an EMBL/GenBank/DDBJ whole genome shotgun (WGS) entry which is preliminary data.</text>
</comment>
<feature type="transmembrane region" description="Helical" evidence="3">
    <location>
        <begin position="113"/>
        <end position="131"/>
    </location>
</feature>
<evidence type="ECO:0000256" key="3">
    <source>
        <dbReference type="SAM" id="Phobius"/>
    </source>
</evidence>
<dbReference type="Gene3D" id="1.10.10.1320">
    <property type="entry name" value="Anti-sigma factor, zinc-finger domain"/>
    <property type="match status" value="1"/>
</dbReference>
<feature type="transmembrane region" description="Helical" evidence="3">
    <location>
        <begin position="208"/>
        <end position="229"/>
    </location>
</feature>
<gene>
    <name evidence="5" type="ORF">ACFOX0_10165</name>
</gene>
<proteinExistence type="predicted"/>
<protein>
    <submittedName>
        <fullName evidence="5">Zf-HC2 domain-containing protein</fullName>
    </submittedName>
</protein>
<feature type="domain" description="Putative zinc-finger" evidence="4">
    <location>
        <begin position="8"/>
        <end position="39"/>
    </location>
</feature>
<keyword evidence="1" id="KW-0805">Transcription regulation</keyword>
<evidence type="ECO:0000256" key="2">
    <source>
        <dbReference type="ARBA" id="ARBA00023163"/>
    </source>
</evidence>
<evidence type="ECO:0000313" key="5">
    <source>
        <dbReference type="EMBL" id="MFC4106298.1"/>
    </source>
</evidence>
<reference evidence="6" key="1">
    <citation type="journal article" date="2019" name="Int. J. Syst. Evol. Microbiol.">
        <title>The Global Catalogue of Microorganisms (GCM) 10K type strain sequencing project: providing services to taxonomists for standard genome sequencing and annotation.</title>
        <authorList>
            <consortium name="The Broad Institute Genomics Platform"/>
            <consortium name="The Broad Institute Genome Sequencing Center for Infectious Disease"/>
            <person name="Wu L."/>
            <person name="Ma J."/>
        </authorList>
    </citation>
    <scope>NUCLEOTIDE SEQUENCE [LARGE SCALE GENOMIC DNA]</scope>
    <source>
        <strain evidence="6">2902at01</strain>
    </source>
</reference>
<keyword evidence="2" id="KW-0804">Transcription</keyword>
<feature type="transmembrane region" description="Helical" evidence="3">
    <location>
        <begin position="152"/>
        <end position="173"/>
    </location>
</feature>
<dbReference type="EMBL" id="JBHSBN010000005">
    <property type="protein sequence ID" value="MFC4106298.1"/>
    <property type="molecule type" value="Genomic_DNA"/>
</dbReference>
<evidence type="ECO:0000259" key="4">
    <source>
        <dbReference type="Pfam" id="PF13490"/>
    </source>
</evidence>
<dbReference type="InterPro" id="IPR041916">
    <property type="entry name" value="Anti_sigma_zinc_sf"/>
</dbReference>
<evidence type="ECO:0000256" key="1">
    <source>
        <dbReference type="ARBA" id="ARBA00023015"/>
    </source>
</evidence>
<sequence length="264" mass="26970">MSPCPRPDLISRYAAGDVGLDDAAGWAVEAHLESCASCRALLVDAVDPPTQDLLDRVARTVAAGIAVGPAPVRRRPWRRTGVLGRSLPWLAVAAGLMLAAVGFEKVYPDLPSLVLLVAPVAPLLPVAAAWSRRTDPAWELLVSTPRNGLGLLLRRTLTVLAVVLPVLAAAGWGTGHSPALWLLPCLAFTAGSLALGALVGVDRAAVGLAAAWAAGVIVPSISVGHLPAVLGAGSWPGWAAVTGALTAAVSLRAAGIRRPGGHRS</sequence>
<dbReference type="Proteomes" id="UP001595868">
    <property type="component" value="Unassembled WGS sequence"/>
</dbReference>
<keyword evidence="3" id="KW-0472">Membrane</keyword>
<feature type="transmembrane region" description="Helical" evidence="3">
    <location>
        <begin position="82"/>
        <end position="101"/>
    </location>
</feature>
<dbReference type="Pfam" id="PF13490">
    <property type="entry name" value="zf-HC2"/>
    <property type="match status" value="1"/>
</dbReference>
<organism evidence="5 6">
    <name type="scientific">Micromonospora zhanjiangensis</name>
    <dbReference type="NCBI Taxonomy" id="1522057"/>
    <lineage>
        <taxon>Bacteria</taxon>
        <taxon>Bacillati</taxon>
        <taxon>Actinomycetota</taxon>
        <taxon>Actinomycetes</taxon>
        <taxon>Micromonosporales</taxon>
        <taxon>Micromonosporaceae</taxon>
        <taxon>Micromonospora</taxon>
    </lineage>
</organism>
<dbReference type="InterPro" id="IPR027383">
    <property type="entry name" value="Znf_put"/>
</dbReference>